<protein>
    <recommendedName>
        <fullName evidence="3">Lipoprotein</fullName>
    </recommendedName>
</protein>
<name>A0ABS7DB11_9BACL</name>
<evidence type="ECO:0008006" key="3">
    <source>
        <dbReference type="Google" id="ProtNLM"/>
    </source>
</evidence>
<dbReference type="Proteomes" id="UP000812277">
    <property type="component" value="Unassembled WGS sequence"/>
</dbReference>
<reference evidence="1 2" key="1">
    <citation type="submission" date="2021-07" db="EMBL/GenBank/DDBJ databases">
        <title>Paenibacillus radiodurans sp. nov., isolated from the southeastern edge of Tengger Desert.</title>
        <authorList>
            <person name="Zhang G."/>
        </authorList>
    </citation>
    <scope>NUCLEOTIDE SEQUENCE [LARGE SCALE GENOMIC DNA]</scope>
    <source>
        <strain evidence="1 2">DT7-4</strain>
    </source>
</reference>
<proteinExistence type="predicted"/>
<sequence>MVIERLGRIAAIGWTVIILAGATVSCMQEPTENREEQPLAMQEDKEPIQAIHSDKILAPQGTMGNELEVNTAVPEAAAKVDAEVIKSYWDGIAEDYHLLDMMLLEWEEVDKPQAFLLEGLNHSIAEIRWYCTYKLVDDPALLDAAAISAIRDMRNDEQLVVRQAANFAVALIDHRYSGSSFVRSQDGSIAGFYKYRESRYNDGKVWMVKENSPKLLGNLDGSVFRLSMSASGRWLEADYGGRTWSNIAIFDTSTGNQLRLPNLIEAIIDDPDNNYDIHPESIDRFDPAVWMDRWLDNDRFRFAYQFYDSRGNLLSGRAIYDTTTGTIERVMKFNRE</sequence>
<organism evidence="1 2">
    <name type="scientific">Paenibacillus oenotherae</name>
    <dbReference type="NCBI Taxonomy" id="1435645"/>
    <lineage>
        <taxon>Bacteria</taxon>
        <taxon>Bacillati</taxon>
        <taxon>Bacillota</taxon>
        <taxon>Bacilli</taxon>
        <taxon>Bacillales</taxon>
        <taxon>Paenibacillaceae</taxon>
        <taxon>Paenibacillus</taxon>
    </lineage>
</organism>
<evidence type="ECO:0000313" key="1">
    <source>
        <dbReference type="EMBL" id="MBW7476938.1"/>
    </source>
</evidence>
<comment type="caution">
    <text evidence="1">The sequence shown here is derived from an EMBL/GenBank/DDBJ whole genome shotgun (WGS) entry which is preliminary data.</text>
</comment>
<keyword evidence="2" id="KW-1185">Reference proteome</keyword>
<dbReference type="PROSITE" id="PS51257">
    <property type="entry name" value="PROKAR_LIPOPROTEIN"/>
    <property type="match status" value="1"/>
</dbReference>
<evidence type="ECO:0000313" key="2">
    <source>
        <dbReference type="Proteomes" id="UP000812277"/>
    </source>
</evidence>
<gene>
    <name evidence="1" type="ORF">K0T92_19660</name>
</gene>
<dbReference type="EMBL" id="JAHZIJ010000018">
    <property type="protein sequence ID" value="MBW7476938.1"/>
    <property type="molecule type" value="Genomic_DNA"/>
</dbReference>
<accession>A0ABS7DB11</accession>
<dbReference type="RefSeq" id="WP_219874189.1">
    <property type="nucleotide sequence ID" value="NZ_JAHZIJ010000018.1"/>
</dbReference>